<dbReference type="InterPro" id="IPR036046">
    <property type="entry name" value="Acylphosphatase-like_dom_sf"/>
</dbReference>
<dbReference type="PROSITE" id="PS51160">
    <property type="entry name" value="ACYLPHOSPHATASE_3"/>
    <property type="match status" value="1"/>
</dbReference>
<dbReference type="STRING" id="74031.SAMN04488077_11028"/>
<reference evidence="10" key="1">
    <citation type="submission" date="2015-07" db="EMBL/GenBank/DDBJ databases">
        <title>Draft Genome Sequence of Roseovarius tolerans EL-164, a producer of N-Acylated Alanine Methyl Esters (NAMEs).</title>
        <authorList>
            <person name="Voget S."/>
            <person name="Bruns H."/>
            <person name="Wagner-Doebler I."/>
            <person name="Schulz S."/>
            <person name="Daniel R."/>
        </authorList>
    </citation>
    <scope>NUCLEOTIDE SEQUENCE [LARGE SCALE GENOMIC DNA]</scope>
    <source>
        <strain evidence="10">EL-164</strain>
    </source>
</reference>
<keyword evidence="4 5" id="KW-0378">Hydrolase</keyword>
<dbReference type="EMBL" id="LGVV01000004">
    <property type="protein sequence ID" value="KNX42862.1"/>
    <property type="molecule type" value="Genomic_DNA"/>
</dbReference>
<dbReference type="InterPro" id="IPR020456">
    <property type="entry name" value="Acylphosphatase"/>
</dbReference>
<dbReference type="RefSeq" id="WP_050661525.1">
    <property type="nucleotide sequence ID" value="NZ_CP118494.1"/>
</dbReference>
<accession>A0A0L6CYI4</accession>
<dbReference type="Proteomes" id="UP000037046">
    <property type="component" value="Unassembled WGS sequence"/>
</dbReference>
<dbReference type="InterPro" id="IPR001792">
    <property type="entry name" value="Acylphosphatase-like_dom"/>
</dbReference>
<dbReference type="Proteomes" id="UP000182160">
    <property type="component" value="Unassembled WGS sequence"/>
</dbReference>
<evidence type="ECO:0000256" key="3">
    <source>
        <dbReference type="ARBA" id="ARBA00047645"/>
    </source>
</evidence>
<evidence type="ECO:0000313" key="8">
    <source>
        <dbReference type="EMBL" id="KNX42862.1"/>
    </source>
</evidence>
<feature type="active site" evidence="4">
    <location>
        <position position="39"/>
    </location>
</feature>
<dbReference type="PANTHER" id="PTHR47268">
    <property type="entry name" value="ACYLPHOSPHATASE"/>
    <property type="match status" value="1"/>
</dbReference>
<dbReference type="PROSITE" id="PS00151">
    <property type="entry name" value="ACYLPHOSPHATASE_2"/>
    <property type="match status" value="1"/>
</dbReference>
<comment type="catalytic activity">
    <reaction evidence="3 4 5">
        <text>an acyl phosphate + H2O = a carboxylate + phosphate + H(+)</text>
        <dbReference type="Rhea" id="RHEA:14965"/>
        <dbReference type="ChEBI" id="CHEBI:15377"/>
        <dbReference type="ChEBI" id="CHEBI:15378"/>
        <dbReference type="ChEBI" id="CHEBI:29067"/>
        <dbReference type="ChEBI" id="CHEBI:43474"/>
        <dbReference type="ChEBI" id="CHEBI:59918"/>
        <dbReference type="EC" id="3.6.1.7"/>
    </reaction>
</comment>
<dbReference type="PANTHER" id="PTHR47268:SF4">
    <property type="entry name" value="ACYLPHOSPHATASE"/>
    <property type="match status" value="1"/>
</dbReference>
<protein>
    <recommendedName>
        <fullName evidence="2 4">Acylphosphatase</fullName>
        <ecNumber evidence="2 4">3.6.1.7</ecNumber>
    </recommendedName>
</protein>
<organism evidence="8 10">
    <name type="scientific">Roseovarius tolerans</name>
    <dbReference type="NCBI Taxonomy" id="74031"/>
    <lineage>
        <taxon>Bacteria</taxon>
        <taxon>Pseudomonadati</taxon>
        <taxon>Pseudomonadota</taxon>
        <taxon>Alphaproteobacteria</taxon>
        <taxon>Rhodobacterales</taxon>
        <taxon>Roseobacteraceae</taxon>
        <taxon>Roseovarius</taxon>
    </lineage>
</organism>
<feature type="active site" evidence="4">
    <location>
        <position position="21"/>
    </location>
</feature>
<dbReference type="AlphaFoldDB" id="A0A0L6CYI4"/>
<dbReference type="EMBL" id="FOBO01000010">
    <property type="protein sequence ID" value="SEM95237.1"/>
    <property type="molecule type" value="Genomic_DNA"/>
</dbReference>
<reference evidence="8" key="2">
    <citation type="submission" date="2015-07" db="EMBL/GenBank/DDBJ databases">
        <title>MeaNS - Measles Nucleotide Surveillance Program.</title>
        <authorList>
            <person name="Tran T."/>
            <person name="Druce J."/>
        </authorList>
    </citation>
    <scope>NUCLEOTIDE SEQUENCE</scope>
    <source>
        <strain evidence="8">EL-164</strain>
    </source>
</reference>
<evidence type="ECO:0000256" key="1">
    <source>
        <dbReference type="ARBA" id="ARBA00005614"/>
    </source>
</evidence>
<evidence type="ECO:0000256" key="4">
    <source>
        <dbReference type="PROSITE-ProRule" id="PRU00520"/>
    </source>
</evidence>
<dbReference type="Gene3D" id="3.30.70.100">
    <property type="match status" value="1"/>
</dbReference>
<reference evidence="9 11" key="3">
    <citation type="submission" date="2016-10" db="EMBL/GenBank/DDBJ databases">
        <authorList>
            <person name="de Groot N.N."/>
        </authorList>
    </citation>
    <scope>NUCLEOTIDE SEQUENCE [LARGE SCALE GENOMIC DNA]</scope>
    <source>
        <strain evidence="9 11">DSM 11457</strain>
    </source>
</reference>
<evidence type="ECO:0000259" key="7">
    <source>
        <dbReference type="PROSITE" id="PS51160"/>
    </source>
</evidence>
<name>A0A0L6CYI4_9RHOB</name>
<dbReference type="EC" id="3.6.1.7" evidence="2 4"/>
<proteinExistence type="inferred from homology"/>
<keyword evidence="10" id="KW-1185">Reference proteome</keyword>
<dbReference type="PATRIC" id="fig|74031.6.peg.524"/>
<evidence type="ECO:0000313" key="9">
    <source>
        <dbReference type="EMBL" id="SEM95237.1"/>
    </source>
</evidence>
<dbReference type="SUPFAM" id="SSF54975">
    <property type="entry name" value="Acylphosphatase/BLUF domain-like"/>
    <property type="match status" value="1"/>
</dbReference>
<dbReference type="GO" id="GO:0003998">
    <property type="term" value="F:acylphosphatase activity"/>
    <property type="evidence" value="ECO:0007669"/>
    <property type="project" value="UniProtKB-EC"/>
</dbReference>
<evidence type="ECO:0000256" key="2">
    <source>
        <dbReference type="ARBA" id="ARBA00012150"/>
    </source>
</evidence>
<feature type="domain" description="Acylphosphatase-like" evidence="7">
    <location>
        <begin position="6"/>
        <end position="92"/>
    </location>
</feature>
<dbReference type="Pfam" id="PF00708">
    <property type="entry name" value="Acylphosphatase"/>
    <property type="match status" value="1"/>
</dbReference>
<evidence type="ECO:0000313" key="11">
    <source>
        <dbReference type="Proteomes" id="UP000182160"/>
    </source>
</evidence>
<gene>
    <name evidence="8" type="primary">acyP</name>
    <name evidence="8" type="ORF">ROTO_05090</name>
    <name evidence="9" type="ORF">SAMN04488077_11028</name>
</gene>
<sequence length="92" mass="9585">MAEVKAVSVRVEGRVQGVSFRAWTQVEAQGRGLSGWVRNAADGSVLAHLEGPGAEVDAMLAALHKGPPAAVVRAVTVDDAAPEGASHFDIRR</sequence>
<dbReference type="PRINTS" id="PR00112">
    <property type="entry name" value="ACYLPHPHTASE"/>
</dbReference>
<evidence type="ECO:0000313" key="10">
    <source>
        <dbReference type="Proteomes" id="UP000037046"/>
    </source>
</evidence>
<dbReference type="PROSITE" id="PS00150">
    <property type="entry name" value="ACYLPHOSPHATASE_1"/>
    <property type="match status" value="1"/>
</dbReference>
<dbReference type="InterPro" id="IPR017968">
    <property type="entry name" value="Acylphosphatase_CS"/>
</dbReference>
<dbReference type="OrthoDB" id="5295388at2"/>
<evidence type="ECO:0000256" key="5">
    <source>
        <dbReference type="RuleBase" id="RU000553"/>
    </source>
</evidence>
<evidence type="ECO:0000256" key="6">
    <source>
        <dbReference type="RuleBase" id="RU004168"/>
    </source>
</evidence>
<comment type="similarity">
    <text evidence="1 6">Belongs to the acylphosphatase family.</text>
</comment>